<dbReference type="RefSeq" id="WP_344684105.1">
    <property type="nucleotide sequence ID" value="NZ_BAAAVT010000028.1"/>
</dbReference>
<reference evidence="13" key="1">
    <citation type="journal article" date="2019" name="Int. J. Syst. Evol. Microbiol.">
        <title>The Global Catalogue of Microorganisms (GCM) 10K type strain sequencing project: providing services to taxonomists for standard genome sequencing and annotation.</title>
        <authorList>
            <consortium name="The Broad Institute Genomics Platform"/>
            <consortium name="The Broad Institute Genome Sequencing Center for Infectious Disease"/>
            <person name="Wu L."/>
            <person name="Ma J."/>
        </authorList>
    </citation>
    <scope>NUCLEOTIDE SEQUENCE [LARGE SCALE GENOMIC DNA]</scope>
    <source>
        <strain evidence="13">JCM 14309</strain>
    </source>
</reference>
<evidence type="ECO:0000256" key="9">
    <source>
        <dbReference type="SAM" id="MobiDB-lite"/>
    </source>
</evidence>
<dbReference type="Proteomes" id="UP001500236">
    <property type="component" value="Unassembled WGS sequence"/>
</dbReference>
<evidence type="ECO:0000256" key="8">
    <source>
        <dbReference type="ARBA" id="ARBA00023012"/>
    </source>
</evidence>
<keyword evidence="6 12" id="KW-0418">Kinase</keyword>
<keyword evidence="10" id="KW-0812">Transmembrane</keyword>
<evidence type="ECO:0000256" key="4">
    <source>
        <dbReference type="ARBA" id="ARBA00022679"/>
    </source>
</evidence>
<gene>
    <name evidence="12" type="ORF">GCM10010529_29600</name>
</gene>
<sequence>MDSSPGLRRASDDGSPPPRGRRPTWPDPLRRRDQVQTVVTLAAALGLLAVQLRGLLPTPWLDSLGPGPVWWWHLGPLAVIGAAMIVKPAAPLTALLAGGLCVLADLAIGGSVGIWLCLADLIYFFGLRGGRRSLSWLAGVFAALMLAGGVVLFAADGDAGTAVSATLLIGSVLLLPLWWSVEVRRGYPLGPLAAERDRLDAERHAALVRVHELDRRRAVAAERQRMARELHDVISSHVSAIALHSGAALAGSPDQDRDRRALEEVRRTSVTALEDLRTMVNLLRGQDAESPEGVPEGRDAQSRDAQSSELLAPPSLEHVVEVARSRGLSLQVSGEVPRGDEPTRSGIRGVLSRVLQEALTNAAAHGDGSARVEFSETPHQMRLRVTNGVPDAPVGRGPSPALATGTGIITMRERLAQAGGTLQAGRDGDLWVLTADLPRGRRR</sequence>
<evidence type="ECO:0000256" key="6">
    <source>
        <dbReference type="ARBA" id="ARBA00022777"/>
    </source>
</evidence>
<dbReference type="InterPro" id="IPR036890">
    <property type="entry name" value="HATPase_C_sf"/>
</dbReference>
<keyword evidence="4" id="KW-0808">Transferase</keyword>
<dbReference type="SUPFAM" id="SSF55874">
    <property type="entry name" value="ATPase domain of HSP90 chaperone/DNA topoisomerase II/histidine kinase"/>
    <property type="match status" value="1"/>
</dbReference>
<keyword evidence="10" id="KW-1133">Transmembrane helix</keyword>
<feature type="region of interest" description="Disordered" evidence="9">
    <location>
        <begin position="284"/>
        <end position="315"/>
    </location>
</feature>
<dbReference type="InterPro" id="IPR050482">
    <property type="entry name" value="Sensor_HK_TwoCompSys"/>
</dbReference>
<feature type="transmembrane region" description="Helical" evidence="10">
    <location>
        <begin position="134"/>
        <end position="155"/>
    </location>
</feature>
<keyword evidence="7" id="KW-0067">ATP-binding</keyword>
<evidence type="ECO:0000256" key="3">
    <source>
        <dbReference type="ARBA" id="ARBA00022553"/>
    </source>
</evidence>
<evidence type="ECO:0000259" key="11">
    <source>
        <dbReference type="Pfam" id="PF07730"/>
    </source>
</evidence>
<dbReference type="EMBL" id="BAAAVT010000028">
    <property type="protein sequence ID" value="GAA3076026.1"/>
    <property type="molecule type" value="Genomic_DNA"/>
</dbReference>
<dbReference type="PANTHER" id="PTHR24421">
    <property type="entry name" value="NITRATE/NITRITE SENSOR PROTEIN NARX-RELATED"/>
    <property type="match status" value="1"/>
</dbReference>
<evidence type="ECO:0000256" key="2">
    <source>
        <dbReference type="ARBA" id="ARBA00012438"/>
    </source>
</evidence>
<keyword evidence="3" id="KW-0597">Phosphoprotein</keyword>
<dbReference type="InterPro" id="IPR011712">
    <property type="entry name" value="Sig_transdc_His_kin_sub3_dim/P"/>
</dbReference>
<comment type="catalytic activity">
    <reaction evidence="1">
        <text>ATP + protein L-histidine = ADP + protein N-phospho-L-histidine.</text>
        <dbReference type="EC" id="2.7.13.3"/>
    </reaction>
</comment>
<evidence type="ECO:0000256" key="7">
    <source>
        <dbReference type="ARBA" id="ARBA00022840"/>
    </source>
</evidence>
<dbReference type="GO" id="GO:0016301">
    <property type="term" value="F:kinase activity"/>
    <property type="evidence" value="ECO:0007669"/>
    <property type="project" value="UniProtKB-KW"/>
</dbReference>
<dbReference type="CDD" id="cd16917">
    <property type="entry name" value="HATPase_UhpB-NarQ-NarX-like"/>
    <property type="match status" value="1"/>
</dbReference>
<name>A0ABP6M6A0_9MICC</name>
<keyword evidence="10" id="KW-0472">Membrane</keyword>
<feature type="region of interest" description="Disordered" evidence="9">
    <location>
        <begin position="1"/>
        <end position="29"/>
    </location>
</feature>
<keyword evidence="5" id="KW-0547">Nucleotide-binding</keyword>
<evidence type="ECO:0000313" key="12">
    <source>
        <dbReference type="EMBL" id="GAA3076026.1"/>
    </source>
</evidence>
<protein>
    <recommendedName>
        <fullName evidence="2">histidine kinase</fullName>
        <ecNumber evidence="2">2.7.13.3</ecNumber>
    </recommendedName>
</protein>
<evidence type="ECO:0000313" key="13">
    <source>
        <dbReference type="Proteomes" id="UP001500236"/>
    </source>
</evidence>
<feature type="domain" description="Signal transduction histidine kinase subgroup 3 dimerisation and phosphoacceptor" evidence="11">
    <location>
        <begin position="222"/>
        <end position="286"/>
    </location>
</feature>
<evidence type="ECO:0000256" key="1">
    <source>
        <dbReference type="ARBA" id="ARBA00000085"/>
    </source>
</evidence>
<proteinExistence type="predicted"/>
<organism evidence="12 13">
    <name type="scientific">Nesterenkonia aethiopica</name>
    <dbReference type="NCBI Taxonomy" id="269144"/>
    <lineage>
        <taxon>Bacteria</taxon>
        <taxon>Bacillati</taxon>
        <taxon>Actinomycetota</taxon>
        <taxon>Actinomycetes</taxon>
        <taxon>Micrococcales</taxon>
        <taxon>Micrococcaceae</taxon>
        <taxon>Nesterenkonia</taxon>
    </lineage>
</organism>
<dbReference type="EC" id="2.7.13.3" evidence="2"/>
<accession>A0ABP6M6A0</accession>
<evidence type="ECO:0000256" key="10">
    <source>
        <dbReference type="SAM" id="Phobius"/>
    </source>
</evidence>
<feature type="transmembrane region" description="Helical" evidence="10">
    <location>
        <begin position="35"/>
        <end position="56"/>
    </location>
</feature>
<dbReference type="Pfam" id="PF07730">
    <property type="entry name" value="HisKA_3"/>
    <property type="match status" value="1"/>
</dbReference>
<keyword evidence="8" id="KW-0902">Two-component regulatory system</keyword>
<dbReference type="Gene3D" id="3.30.565.10">
    <property type="entry name" value="Histidine kinase-like ATPase, C-terminal domain"/>
    <property type="match status" value="1"/>
</dbReference>
<evidence type="ECO:0000256" key="5">
    <source>
        <dbReference type="ARBA" id="ARBA00022741"/>
    </source>
</evidence>
<feature type="transmembrane region" description="Helical" evidence="10">
    <location>
        <begin position="92"/>
        <end position="122"/>
    </location>
</feature>
<dbReference type="PANTHER" id="PTHR24421:SF10">
    <property type="entry name" value="NITRATE_NITRITE SENSOR PROTEIN NARQ"/>
    <property type="match status" value="1"/>
</dbReference>
<comment type="caution">
    <text evidence="12">The sequence shown here is derived from an EMBL/GenBank/DDBJ whole genome shotgun (WGS) entry which is preliminary data.</text>
</comment>
<feature type="transmembrane region" description="Helical" evidence="10">
    <location>
        <begin position="161"/>
        <end position="179"/>
    </location>
</feature>
<feature type="transmembrane region" description="Helical" evidence="10">
    <location>
        <begin position="68"/>
        <end position="86"/>
    </location>
</feature>
<keyword evidence="13" id="KW-1185">Reference proteome</keyword>
<dbReference type="Gene3D" id="1.20.5.1930">
    <property type="match status" value="1"/>
</dbReference>